<proteinExistence type="predicted"/>
<sequence>MSFLAKLELDNEIFNVLEFDINLDQNTDNNGKPSNKTKGGQIRLVVESTQTDLFSDWMVSHTSTKNGKIIFYRRDAMSTMKNVTFKKAFCISFRKSFRSEGNVPMITEILISSNEVKIGNTIFENNWKNS</sequence>
<dbReference type="InterPro" id="IPR041408">
    <property type="entry name" value="Hcp_Tssd"/>
</dbReference>
<evidence type="ECO:0000313" key="2">
    <source>
        <dbReference type="EMBL" id="OXA91478.1"/>
    </source>
</evidence>
<dbReference type="AlphaFoldDB" id="A0A086ATE3"/>
<evidence type="ECO:0000313" key="1">
    <source>
        <dbReference type="EMBL" id="KFF19957.1"/>
    </source>
</evidence>
<dbReference type="RefSeq" id="WP_035618101.1">
    <property type="nucleotide sequence ID" value="NZ_JBEWQG010000009.1"/>
</dbReference>
<dbReference type="Proteomes" id="UP000198424">
    <property type="component" value="Unassembled WGS sequence"/>
</dbReference>
<evidence type="ECO:0000313" key="4">
    <source>
        <dbReference type="Proteomes" id="UP000198424"/>
    </source>
</evidence>
<keyword evidence="4" id="KW-1185">Reference proteome</keyword>
<dbReference type="GO" id="GO:0033104">
    <property type="term" value="C:type VI protein secretion system complex"/>
    <property type="evidence" value="ECO:0007669"/>
    <property type="project" value="InterPro"/>
</dbReference>
<protein>
    <recommendedName>
        <fullName evidence="5">Phage tail protein</fullName>
    </recommendedName>
</protein>
<dbReference type="Pfam" id="PF17642">
    <property type="entry name" value="TssD"/>
    <property type="match status" value="1"/>
</dbReference>
<accession>A0A086ATE3</accession>
<dbReference type="STRING" id="991.IW20_02175"/>
<reference evidence="2 4" key="2">
    <citation type="submission" date="2016-11" db="EMBL/GenBank/DDBJ databases">
        <title>Whole genomes of Flavobacteriaceae.</title>
        <authorList>
            <person name="Stine C."/>
            <person name="Li C."/>
            <person name="Tadesse D."/>
        </authorList>
    </citation>
    <scope>NUCLEOTIDE SEQUENCE [LARGE SCALE GENOMIC DNA]</scope>
    <source>
        <strain evidence="2 4">ATCC 29551</strain>
    </source>
</reference>
<organism evidence="1 3">
    <name type="scientific">Flavobacterium hydatis</name>
    <name type="common">Cytophaga aquatilis</name>
    <dbReference type="NCBI Taxonomy" id="991"/>
    <lineage>
        <taxon>Bacteria</taxon>
        <taxon>Pseudomonadati</taxon>
        <taxon>Bacteroidota</taxon>
        <taxon>Flavobacteriia</taxon>
        <taxon>Flavobacteriales</taxon>
        <taxon>Flavobacteriaceae</taxon>
        <taxon>Flavobacterium</taxon>
    </lineage>
</organism>
<comment type="caution">
    <text evidence="1">The sequence shown here is derived from an EMBL/GenBank/DDBJ whole genome shotgun (WGS) entry which is preliminary data.</text>
</comment>
<evidence type="ECO:0000313" key="3">
    <source>
        <dbReference type="Proteomes" id="UP000028712"/>
    </source>
</evidence>
<gene>
    <name evidence="2" type="ORF">B0A62_17530</name>
    <name evidence="1" type="ORF">IW20_02175</name>
</gene>
<dbReference type="Proteomes" id="UP000028712">
    <property type="component" value="Unassembled WGS sequence"/>
</dbReference>
<evidence type="ECO:0008006" key="5">
    <source>
        <dbReference type="Google" id="ProtNLM"/>
    </source>
</evidence>
<dbReference type="EMBL" id="JPRM01000002">
    <property type="protein sequence ID" value="KFF19957.1"/>
    <property type="molecule type" value="Genomic_DNA"/>
</dbReference>
<name>A0A086ATE3_FLAHY</name>
<reference evidence="1 3" key="1">
    <citation type="submission" date="2014-07" db="EMBL/GenBank/DDBJ databases">
        <title>Genome of Flavobacterium hydatis DSM 2063.</title>
        <authorList>
            <person name="Pipes S.E."/>
            <person name="Stropko S.J."/>
            <person name="Newman J.D."/>
        </authorList>
    </citation>
    <scope>NUCLEOTIDE SEQUENCE [LARGE SCALE GENOMIC DNA]</scope>
    <source>
        <strain evidence="1 3">DSM 2063</strain>
    </source>
</reference>
<dbReference type="eggNOG" id="ENOG5032QVA">
    <property type="taxonomic scope" value="Bacteria"/>
</dbReference>
<dbReference type="OrthoDB" id="955509at2"/>
<dbReference type="EMBL" id="MUGY01000025">
    <property type="protein sequence ID" value="OXA91478.1"/>
    <property type="molecule type" value="Genomic_DNA"/>
</dbReference>